<gene>
    <name evidence="2" type="ORF">E4U03_05405</name>
</gene>
<sequence length="136" mass="14682">MADSTTRNLVFGAPVWPSLLAAFGFSLIAWADHIDSIWLRVANVFIVYIGLSLMPLPRTFTPVKPALISLGASLLIIALLVGTTILVHEVLFPEPFAQSVPGAVANQAITGLVAFVLFRWAMPVLPSYEGKHASNR</sequence>
<organism evidence="2 3">
    <name type="scientific">Rothia nasimurium</name>
    <dbReference type="NCBI Taxonomy" id="85336"/>
    <lineage>
        <taxon>Bacteria</taxon>
        <taxon>Bacillati</taxon>
        <taxon>Actinomycetota</taxon>
        <taxon>Actinomycetes</taxon>
        <taxon>Micrococcales</taxon>
        <taxon>Micrococcaceae</taxon>
        <taxon>Rothia</taxon>
    </lineage>
</organism>
<accession>A0A4Y9F402</accession>
<feature type="transmembrane region" description="Helical" evidence="1">
    <location>
        <begin position="37"/>
        <end position="54"/>
    </location>
</feature>
<comment type="caution">
    <text evidence="2">The sequence shown here is derived from an EMBL/GenBank/DDBJ whole genome shotgun (WGS) entry which is preliminary data.</text>
</comment>
<reference evidence="2 3" key="1">
    <citation type="submission" date="2019-03" db="EMBL/GenBank/DDBJ databases">
        <title>Diversity of the mouse oral microbiome.</title>
        <authorList>
            <person name="Joseph S."/>
            <person name="Aduse-Opoku J."/>
            <person name="Curtis M."/>
            <person name="Wade W."/>
            <person name="Hashim A."/>
        </authorList>
    </citation>
    <scope>NUCLEOTIDE SEQUENCE [LARGE SCALE GENOMIC DNA]</scope>
    <source>
        <strain evidence="3">irhom_31</strain>
    </source>
</reference>
<dbReference type="EMBL" id="SPQC01000015">
    <property type="protein sequence ID" value="TFU22627.1"/>
    <property type="molecule type" value="Genomic_DNA"/>
</dbReference>
<keyword evidence="1" id="KW-1133">Transmembrane helix</keyword>
<evidence type="ECO:0000256" key="1">
    <source>
        <dbReference type="SAM" id="Phobius"/>
    </source>
</evidence>
<protein>
    <submittedName>
        <fullName evidence="2">Uncharacterized protein</fullName>
    </submittedName>
</protein>
<evidence type="ECO:0000313" key="3">
    <source>
        <dbReference type="Proteomes" id="UP000297951"/>
    </source>
</evidence>
<proteinExistence type="predicted"/>
<feature type="transmembrane region" description="Helical" evidence="1">
    <location>
        <begin position="108"/>
        <end position="128"/>
    </location>
</feature>
<feature type="transmembrane region" description="Helical" evidence="1">
    <location>
        <begin position="9"/>
        <end position="31"/>
    </location>
</feature>
<feature type="transmembrane region" description="Helical" evidence="1">
    <location>
        <begin position="66"/>
        <end position="88"/>
    </location>
</feature>
<name>A0A4Y9F402_9MICC</name>
<dbReference type="Proteomes" id="UP000297951">
    <property type="component" value="Unassembled WGS sequence"/>
</dbReference>
<keyword evidence="1" id="KW-0472">Membrane</keyword>
<keyword evidence="1" id="KW-0812">Transmembrane</keyword>
<dbReference type="AlphaFoldDB" id="A0A4Y9F402"/>
<evidence type="ECO:0000313" key="2">
    <source>
        <dbReference type="EMBL" id="TFU22627.1"/>
    </source>
</evidence>
<dbReference type="RefSeq" id="WP_135012216.1">
    <property type="nucleotide sequence ID" value="NZ_JADGLK010000015.1"/>
</dbReference>